<gene>
    <name evidence="1" type="ORF">SH601_00615</name>
</gene>
<dbReference type="EMBL" id="JAWZSR010000001">
    <property type="protein sequence ID" value="MDX8044475.1"/>
    <property type="molecule type" value="Genomic_DNA"/>
</dbReference>
<keyword evidence="2" id="KW-1185">Reference proteome</keyword>
<dbReference type="Proteomes" id="UP001277972">
    <property type="component" value="Unassembled WGS sequence"/>
</dbReference>
<sequence>MKISVIQGDSFWQFSQLFQLSLPIIIASNSQLNPNQLMIGDDVNIPGFRSTNYTVQANDSLWTIAQANHLSVDVLMRVNPTIDPYQLQIGQTIIVPQRVTNLLIEDVNNYTYEKMLHDMQQITELYPFIQQRIIGNSVLNKEIIELTIGTGNRVKHINGAFHAQEWITTPVIMLFLNQYALALTNNTSLRGWNVLDLFEANTLSLVPMVNPDGVNLVINGATAAEDQEEFVLLLNNDNPDFSSWKANINGVDLNNQYPALWDIEQARKPDTPAPRDFPGYQPLTEPEAIAMANLAQDRPFEIVNAFHTQGEVIFWGYQGMEPPASETIVTEFSRVTGYEPIQYVDSYAGYKDWFIQEFQRPGYTVELGTGVNPLPIEQFDDIYQKTLGIMLATLYM</sequence>
<reference evidence="1" key="1">
    <citation type="submission" date="2023-11" db="EMBL/GenBank/DDBJ databases">
        <title>Gracilibacillus pellucida a moderately halophilic bacterium isolated from saline soil in Xinjiang province.</title>
        <authorList>
            <person name="Zhang Z."/>
            <person name="Tan F."/>
            <person name="Wang Y."/>
            <person name="Xia M."/>
        </authorList>
    </citation>
    <scope>NUCLEOTIDE SEQUENCE</scope>
    <source>
        <strain evidence="1">S3-1-1</strain>
    </source>
</reference>
<comment type="caution">
    <text evidence="1">The sequence shown here is derived from an EMBL/GenBank/DDBJ whole genome shotgun (WGS) entry which is preliminary data.</text>
</comment>
<organism evidence="1 2">
    <name type="scientific">Gracilibacillus pellucidus</name>
    <dbReference type="NCBI Taxonomy" id="3095368"/>
    <lineage>
        <taxon>Bacteria</taxon>
        <taxon>Bacillati</taxon>
        <taxon>Bacillota</taxon>
        <taxon>Bacilli</taxon>
        <taxon>Bacillales</taxon>
        <taxon>Bacillaceae</taxon>
        <taxon>Gracilibacillus</taxon>
    </lineage>
</organism>
<protein>
    <submittedName>
        <fullName evidence="1">M14 family metallopeptidase</fullName>
    </submittedName>
</protein>
<evidence type="ECO:0000313" key="2">
    <source>
        <dbReference type="Proteomes" id="UP001277972"/>
    </source>
</evidence>
<proteinExistence type="predicted"/>
<accession>A0ACC6M0L3</accession>
<name>A0ACC6M0L3_9BACI</name>
<evidence type="ECO:0000313" key="1">
    <source>
        <dbReference type="EMBL" id="MDX8044475.1"/>
    </source>
</evidence>